<accession>A0ACA9SKX5</accession>
<protein>
    <submittedName>
        <fullName evidence="1">4077_t:CDS:1</fullName>
    </submittedName>
</protein>
<organism evidence="1 2">
    <name type="scientific">Racocetra persica</name>
    <dbReference type="NCBI Taxonomy" id="160502"/>
    <lineage>
        <taxon>Eukaryota</taxon>
        <taxon>Fungi</taxon>
        <taxon>Fungi incertae sedis</taxon>
        <taxon>Mucoromycota</taxon>
        <taxon>Glomeromycotina</taxon>
        <taxon>Glomeromycetes</taxon>
        <taxon>Diversisporales</taxon>
        <taxon>Gigasporaceae</taxon>
        <taxon>Racocetra</taxon>
    </lineage>
</organism>
<sequence length="165" mass="19047">NNTKGSQQTITTMLQCVVLHKGTKKLNICRAVAEWLVIDNQPFEVISGEGFRRFMLQIDPAFRWPSYKTLKKEISIANTTAKSQINNLLARSKRLPCTAYTLQLSINHAFKAKRRQIIHIQNLVKFFDSPKQSQRLDTVQLEMHKNKQKEISYNNPISSDESENN</sequence>
<name>A0ACA9SKX5_9GLOM</name>
<feature type="non-terminal residue" evidence="1">
    <location>
        <position position="1"/>
    </location>
</feature>
<dbReference type="EMBL" id="CAJVQC010130096">
    <property type="protein sequence ID" value="CAG8841370.1"/>
    <property type="molecule type" value="Genomic_DNA"/>
</dbReference>
<comment type="caution">
    <text evidence="1">The sequence shown here is derived from an EMBL/GenBank/DDBJ whole genome shotgun (WGS) entry which is preliminary data.</text>
</comment>
<gene>
    <name evidence="1" type="ORF">RPERSI_LOCUS31844</name>
</gene>
<keyword evidence="2" id="KW-1185">Reference proteome</keyword>
<evidence type="ECO:0000313" key="2">
    <source>
        <dbReference type="Proteomes" id="UP000789920"/>
    </source>
</evidence>
<proteinExistence type="predicted"/>
<reference evidence="1" key="1">
    <citation type="submission" date="2021-06" db="EMBL/GenBank/DDBJ databases">
        <authorList>
            <person name="Kallberg Y."/>
            <person name="Tangrot J."/>
            <person name="Rosling A."/>
        </authorList>
    </citation>
    <scope>NUCLEOTIDE SEQUENCE</scope>
    <source>
        <strain evidence="1">MA461A</strain>
    </source>
</reference>
<feature type="non-terminal residue" evidence="1">
    <location>
        <position position="165"/>
    </location>
</feature>
<evidence type="ECO:0000313" key="1">
    <source>
        <dbReference type="EMBL" id="CAG8841370.1"/>
    </source>
</evidence>
<dbReference type="Proteomes" id="UP000789920">
    <property type="component" value="Unassembled WGS sequence"/>
</dbReference>